<dbReference type="InterPro" id="IPR043148">
    <property type="entry name" value="TagF_C"/>
</dbReference>
<dbReference type="GO" id="GO:0019350">
    <property type="term" value="P:teichoic acid biosynthetic process"/>
    <property type="evidence" value="ECO:0007669"/>
    <property type="project" value="UniProtKB-KW"/>
</dbReference>
<dbReference type="EMBL" id="NGJY01000002">
    <property type="protein sequence ID" value="RSU03275.1"/>
    <property type="molecule type" value="Genomic_DNA"/>
</dbReference>
<evidence type="ECO:0000256" key="1">
    <source>
        <dbReference type="ARBA" id="ARBA00004202"/>
    </source>
</evidence>
<dbReference type="AlphaFoldDB" id="A0A430A839"/>
<dbReference type="Proteomes" id="UP000287101">
    <property type="component" value="Unassembled WGS sequence"/>
</dbReference>
<dbReference type="PANTHER" id="PTHR37316:SF1">
    <property type="entry name" value="TEICHOIC ACID GLYCEROL-PHOSPHATE PRIMASE"/>
    <property type="match status" value="1"/>
</dbReference>
<keyword evidence="6" id="KW-0472">Membrane</keyword>
<dbReference type="Gene3D" id="3.40.50.12580">
    <property type="match status" value="1"/>
</dbReference>
<organism evidence="7 8">
    <name type="scientific">Vagococcus fessus</name>
    <dbReference type="NCBI Taxonomy" id="120370"/>
    <lineage>
        <taxon>Bacteria</taxon>
        <taxon>Bacillati</taxon>
        <taxon>Bacillota</taxon>
        <taxon>Bacilli</taxon>
        <taxon>Lactobacillales</taxon>
        <taxon>Enterococcaceae</taxon>
        <taxon>Vagococcus</taxon>
    </lineage>
</organism>
<dbReference type="GO" id="GO:0005886">
    <property type="term" value="C:plasma membrane"/>
    <property type="evidence" value="ECO:0007669"/>
    <property type="project" value="UniProtKB-SubCell"/>
</dbReference>
<dbReference type="InterPro" id="IPR051612">
    <property type="entry name" value="Teichoic_Acid_Biosynth"/>
</dbReference>
<comment type="caution">
    <text evidence="7">The sequence shown here is derived from an EMBL/GenBank/DDBJ whole genome shotgun (WGS) entry which is preliminary data.</text>
</comment>
<name>A0A430A839_9ENTE</name>
<evidence type="ECO:0000313" key="8">
    <source>
        <dbReference type="Proteomes" id="UP000287101"/>
    </source>
</evidence>
<accession>A0A430A839</accession>
<protein>
    <recommendedName>
        <fullName evidence="9">Teichoic acid biosynthesis protein B</fullName>
    </recommendedName>
</protein>
<keyword evidence="5" id="KW-0777">Teichoic acid biosynthesis</keyword>
<gene>
    <name evidence="7" type="ORF">CBF31_06045</name>
</gene>
<keyword evidence="4" id="KW-0808">Transferase</keyword>
<dbReference type="Pfam" id="PF04464">
    <property type="entry name" value="Glyphos_transf"/>
    <property type="match status" value="1"/>
</dbReference>
<dbReference type="OrthoDB" id="9811865at2"/>
<keyword evidence="3" id="KW-1003">Cell membrane</keyword>
<evidence type="ECO:0000256" key="6">
    <source>
        <dbReference type="ARBA" id="ARBA00023136"/>
    </source>
</evidence>
<evidence type="ECO:0000313" key="7">
    <source>
        <dbReference type="EMBL" id="RSU03275.1"/>
    </source>
</evidence>
<dbReference type="PANTHER" id="PTHR37316">
    <property type="entry name" value="TEICHOIC ACID GLYCEROL-PHOSPHATE PRIMASE"/>
    <property type="match status" value="1"/>
</dbReference>
<comment type="similarity">
    <text evidence="2">Belongs to the CDP-glycerol glycerophosphotransferase family.</text>
</comment>
<evidence type="ECO:0000256" key="3">
    <source>
        <dbReference type="ARBA" id="ARBA00022475"/>
    </source>
</evidence>
<dbReference type="GO" id="GO:0047355">
    <property type="term" value="F:CDP-glycerol glycerophosphotransferase activity"/>
    <property type="evidence" value="ECO:0007669"/>
    <property type="project" value="InterPro"/>
</dbReference>
<comment type="subcellular location">
    <subcellularLocation>
        <location evidence="1">Cell membrane</location>
        <topology evidence="1">Peripheral membrane protein</topology>
    </subcellularLocation>
</comment>
<dbReference type="SUPFAM" id="SSF53756">
    <property type="entry name" value="UDP-Glycosyltransferase/glycogen phosphorylase"/>
    <property type="match status" value="1"/>
</dbReference>
<dbReference type="InterPro" id="IPR043149">
    <property type="entry name" value="TagF_N"/>
</dbReference>
<dbReference type="Gene3D" id="3.40.50.11820">
    <property type="match status" value="1"/>
</dbReference>
<reference evidence="7 8" key="1">
    <citation type="submission" date="2017-05" db="EMBL/GenBank/DDBJ databases">
        <title>Vagococcus spp. assemblies.</title>
        <authorList>
            <person name="Gulvik C.A."/>
        </authorList>
    </citation>
    <scope>NUCLEOTIDE SEQUENCE [LARGE SCALE GENOMIC DNA]</scope>
    <source>
        <strain evidence="7 8">CCUG 41755</strain>
    </source>
</reference>
<evidence type="ECO:0008006" key="9">
    <source>
        <dbReference type="Google" id="ProtNLM"/>
    </source>
</evidence>
<evidence type="ECO:0000256" key="2">
    <source>
        <dbReference type="ARBA" id="ARBA00010488"/>
    </source>
</evidence>
<dbReference type="InterPro" id="IPR007554">
    <property type="entry name" value="Glycerophosphate_synth"/>
</dbReference>
<dbReference type="RefSeq" id="WP_126831485.1">
    <property type="nucleotide sequence ID" value="NZ_CBCRYB010000001.1"/>
</dbReference>
<evidence type="ECO:0000256" key="4">
    <source>
        <dbReference type="ARBA" id="ARBA00022679"/>
    </source>
</evidence>
<sequence>MKVKEQLNQWAKSAYMTLVKLKSKRAKQQDRCQGVAYLLSFPGNDRGLIERLSQEKELGTVTVYYTKACENEVEVYRNMGLACYNLDEPSSFFKECIARISNARYIICDNYFAFMGALELSDETTVFQIWHANGAIKTFGWQDKATASRTKADHKRFQAVYEACDYYVVGSDKMGNVFQESYQIAETKVLKTGYPRTDYYFEEGRNVQAQEKFRRAFPDVQEERVVLYVPTYRPYETSEIETMLNQLSLPEGMLGFGHLHPHMAEYRTDGPLNFDLRGLTLEELLYNVDILITDYSSVLFDYSLIKPEGRLVFYCPDLEIYEQQVGLQPGFVEEASAALVQNIDLLQQKLEESEGVLAADYGASWQEYNDGQASERLIDFMKTK</sequence>
<proteinExistence type="inferred from homology"/>
<keyword evidence="8" id="KW-1185">Reference proteome</keyword>
<evidence type="ECO:0000256" key="5">
    <source>
        <dbReference type="ARBA" id="ARBA00022944"/>
    </source>
</evidence>